<feature type="transmembrane region" description="Helical" evidence="7">
    <location>
        <begin position="195"/>
        <end position="213"/>
    </location>
</feature>
<name>A0A0S2HWR9_9BACT</name>
<keyword evidence="9" id="KW-1185">Reference proteome</keyword>
<dbReference type="STRING" id="1307839.L21SP5_00806"/>
<dbReference type="PANTHER" id="PTHR30477:SF18">
    <property type="entry name" value="METAL TRANSPORT SYSTEM MEMBRANE PROTEIN CT_417-RELATED"/>
    <property type="match status" value="1"/>
</dbReference>
<evidence type="ECO:0000256" key="6">
    <source>
        <dbReference type="RuleBase" id="RU003943"/>
    </source>
</evidence>
<protein>
    <submittedName>
        <fullName evidence="8">Manganese transport system membrane protein MntB</fullName>
    </submittedName>
</protein>
<evidence type="ECO:0000256" key="3">
    <source>
        <dbReference type="ARBA" id="ARBA00022692"/>
    </source>
</evidence>
<dbReference type="GO" id="GO:0055085">
    <property type="term" value="P:transmembrane transport"/>
    <property type="evidence" value="ECO:0007669"/>
    <property type="project" value="InterPro"/>
</dbReference>
<keyword evidence="5 7" id="KW-0472">Membrane</keyword>
<feature type="transmembrane region" description="Helical" evidence="7">
    <location>
        <begin position="134"/>
        <end position="160"/>
    </location>
</feature>
<dbReference type="RefSeq" id="WP_057952018.1">
    <property type="nucleotide sequence ID" value="NZ_CP013118.1"/>
</dbReference>
<dbReference type="EMBL" id="CP013118">
    <property type="protein sequence ID" value="ALO14477.1"/>
    <property type="molecule type" value="Genomic_DNA"/>
</dbReference>
<dbReference type="AlphaFoldDB" id="A0A0S2HWR9"/>
<dbReference type="CDD" id="cd06550">
    <property type="entry name" value="TM_ABC_iron-siderophores_like"/>
    <property type="match status" value="1"/>
</dbReference>
<evidence type="ECO:0000256" key="2">
    <source>
        <dbReference type="ARBA" id="ARBA00008034"/>
    </source>
</evidence>
<organism evidence="8 9">
    <name type="scientific">Salinivirga cyanobacteriivorans</name>
    <dbReference type="NCBI Taxonomy" id="1307839"/>
    <lineage>
        <taxon>Bacteria</taxon>
        <taxon>Pseudomonadati</taxon>
        <taxon>Bacteroidota</taxon>
        <taxon>Bacteroidia</taxon>
        <taxon>Bacteroidales</taxon>
        <taxon>Salinivirgaceae</taxon>
        <taxon>Salinivirga</taxon>
    </lineage>
</organism>
<dbReference type="PATRIC" id="fig|1307839.3.peg.852"/>
<gene>
    <name evidence="8" type="primary">mntB</name>
    <name evidence="8" type="ORF">L21SP5_00806</name>
</gene>
<dbReference type="Gene3D" id="1.10.3470.10">
    <property type="entry name" value="ABC transporter involved in vitamin B12 uptake, BtuC"/>
    <property type="match status" value="1"/>
</dbReference>
<comment type="similarity">
    <text evidence="2 6">Belongs to the ABC-3 integral membrane protein family.</text>
</comment>
<feature type="transmembrane region" description="Helical" evidence="7">
    <location>
        <begin position="220"/>
        <end position="242"/>
    </location>
</feature>
<keyword evidence="6" id="KW-0813">Transport</keyword>
<evidence type="ECO:0000313" key="9">
    <source>
        <dbReference type="Proteomes" id="UP000064893"/>
    </source>
</evidence>
<feature type="transmembrane region" description="Helical" evidence="7">
    <location>
        <begin position="172"/>
        <end position="189"/>
    </location>
</feature>
<evidence type="ECO:0000256" key="4">
    <source>
        <dbReference type="ARBA" id="ARBA00022989"/>
    </source>
</evidence>
<dbReference type="SUPFAM" id="SSF81345">
    <property type="entry name" value="ABC transporter involved in vitamin B12 uptake, BtuC"/>
    <property type="match status" value="1"/>
</dbReference>
<accession>A0A0S2HWR9</accession>
<dbReference type="GO" id="GO:0010043">
    <property type="term" value="P:response to zinc ion"/>
    <property type="evidence" value="ECO:0007669"/>
    <property type="project" value="TreeGrafter"/>
</dbReference>
<keyword evidence="3 6" id="KW-0812">Transmembrane</keyword>
<feature type="transmembrane region" description="Helical" evidence="7">
    <location>
        <begin position="65"/>
        <end position="82"/>
    </location>
</feature>
<evidence type="ECO:0000256" key="7">
    <source>
        <dbReference type="SAM" id="Phobius"/>
    </source>
</evidence>
<feature type="transmembrane region" description="Helical" evidence="7">
    <location>
        <begin position="248"/>
        <end position="268"/>
    </location>
</feature>
<keyword evidence="4 7" id="KW-1133">Transmembrane helix</keyword>
<dbReference type="Pfam" id="PF00950">
    <property type="entry name" value="ABC-3"/>
    <property type="match status" value="1"/>
</dbReference>
<dbReference type="OrthoDB" id="9798540at2"/>
<dbReference type="PANTHER" id="PTHR30477">
    <property type="entry name" value="ABC-TRANSPORTER METAL-BINDING PROTEIN"/>
    <property type="match status" value="1"/>
</dbReference>
<comment type="subcellular location">
    <subcellularLocation>
        <location evidence="6">Cell membrane</location>
        <topology evidence="6">Multi-pass membrane protein</topology>
    </subcellularLocation>
    <subcellularLocation>
        <location evidence="1">Membrane</location>
        <topology evidence="1">Multi-pass membrane protein</topology>
    </subcellularLocation>
</comment>
<proteinExistence type="inferred from homology"/>
<evidence type="ECO:0000313" key="8">
    <source>
        <dbReference type="EMBL" id="ALO14477.1"/>
    </source>
</evidence>
<feature type="transmembrane region" description="Helical" evidence="7">
    <location>
        <begin position="12"/>
        <end position="34"/>
    </location>
</feature>
<sequence>MNITELLQYDFFTNTILAAAFASIAAGIIGTYIVSRRMVFLSGGITHASFGGIGIAYYFGFNPVLGAAAFAVLSALGIDMFAQRRFMRHDSLIGLWWSAGMALGIVFIYLTPGYTPNLMTYLFGSILTVSGLDVWLLAGLALVVAVYFIFFHKAIMYIAFDPEYARTHNVPVHALSLFTSALVALTIVFSIKVAGIILVISLLTVPQAIVNMFTHNYKNIMLFSVVLSFVGIFAGLVVSFSVDIPSGATIIFSLLFLFLMARLIVWIMHRAGLKRSVQPVEQNLNQS</sequence>
<feature type="transmembrane region" description="Helical" evidence="7">
    <location>
        <begin position="94"/>
        <end position="114"/>
    </location>
</feature>
<reference evidence="8 9" key="1">
    <citation type="submission" date="2015-11" db="EMBL/GenBank/DDBJ databases">
        <title>Description and complete genome sequence of a novel strain predominating in hypersaline microbial mats and representing a new family of the Bacteriodetes phylum.</title>
        <authorList>
            <person name="Spring S."/>
            <person name="Bunk B."/>
            <person name="Sproer C."/>
            <person name="Klenk H.-P."/>
        </authorList>
    </citation>
    <scope>NUCLEOTIDE SEQUENCE [LARGE SCALE GENOMIC DNA]</scope>
    <source>
        <strain evidence="8 9">L21-Spi-D4</strain>
    </source>
</reference>
<evidence type="ECO:0000256" key="1">
    <source>
        <dbReference type="ARBA" id="ARBA00004141"/>
    </source>
</evidence>
<dbReference type="InterPro" id="IPR037294">
    <property type="entry name" value="ABC_BtuC-like"/>
</dbReference>
<evidence type="ECO:0000256" key="5">
    <source>
        <dbReference type="ARBA" id="ARBA00023136"/>
    </source>
</evidence>
<dbReference type="KEGG" id="blq:L21SP5_00806"/>
<dbReference type="Proteomes" id="UP000064893">
    <property type="component" value="Chromosome"/>
</dbReference>
<dbReference type="InterPro" id="IPR001626">
    <property type="entry name" value="ABC_TroCD"/>
</dbReference>
<dbReference type="GO" id="GO:0043190">
    <property type="term" value="C:ATP-binding cassette (ABC) transporter complex"/>
    <property type="evidence" value="ECO:0007669"/>
    <property type="project" value="InterPro"/>
</dbReference>